<protein>
    <submittedName>
        <fullName evidence="1">Uncharacterized protein</fullName>
    </submittedName>
</protein>
<dbReference type="EMBL" id="VSSQ01000029">
    <property type="protein sequence ID" value="MPL65737.1"/>
    <property type="molecule type" value="Genomic_DNA"/>
</dbReference>
<proteinExistence type="predicted"/>
<organism evidence="1">
    <name type="scientific">bioreactor metagenome</name>
    <dbReference type="NCBI Taxonomy" id="1076179"/>
    <lineage>
        <taxon>unclassified sequences</taxon>
        <taxon>metagenomes</taxon>
        <taxon>ecological metagenomes</taxon>
    </lineage>
</organism>
<gene>
    <name evidence="1" type="ORF">SDC9_11401</name>
</gene>
<accession>A0A644TH36</accession>
<reference evidence="1" key="1">
    <citation type="submission" date="2019-08" db="EMBL/GenBank/DDBJ databases">
        <authorList>
            <person name="Kucharzyk K."/>
            <person name="Murdoch R.W."/>
            <person name="Higgins S."/>
            <person name="Loffler F."/>
        </authorList>
    </citation>
    <scope>NUCLEOTIDE SEQUENCE</scope>
</reference>
<evidence type="ECO:0000313" key="1">
    <source>
        <dbReference type="EMBL" id="MPL65737.1"/>
    </source>
</evidence>
<dbReference type="AlphaFoldDB" id="A0A644TH36"/>
<comment type="caution">
    <text evidence="1">The sequence shown here is derived from an EMBL/GenBank/DDBJ whole genome shotgun (WGS) entry which is preliminary data.</text>
</comment>
<name>A0A644TH36_9ZZZZ</name>
<sequence>MNGPICSISYSDLLNRLLRCFLLALIMDPLTALTHKIDISQLFDDCQGDGVVDINLLC</sequence>